<dbReference type="GO" id="GO:0045892">
    <property type="term" value="P:negative regulation of DNA-templated transcription"/>
    <property type="evidence" value="ECO:0007669"/>
    <property type="project" value="TreeGrafter"/>
</dbReference>
<dbReference type="Gene3D" id="3.30.450.40">
    <property type="match status" value="1"/>
</dbReference>
<dbReference type="HOGENOM" id="CLU_062618_1_0_4"/>
<feature type="domain" description="HTH iclR-type" evidence="4">
    <location>
        <begin position="4"/>
        <end position="65"/>
    </location>
</feature>
<dbReference type="Gene3D" id="1.10.10.10">
    <property type="entry name" value="Winged helix-like DNA-binding domain superfamily/Winged helix DNA-binding domain"/>
    <property type="match status" value="1"/>
</dbReference>
<organism evidence="6 7">
    <name type="scientific">Achromobacter xylosoxidans (strain A8)</name>
    <dbReference type="NCBI Taxonomy" id="762376"/>
    <lineage>
        <taxon>Bacteria</taxon>
        <taxon>Pseudomonadati</taxon>
        <taxon>Pseudomonadota</taxon>
        <taxon>Betaproteobacteria</taxon>
        <taxon>Burkholderiales</taxon>
        <taxon>Alcaligenaceae</taxon>
        <taxon>Achromobacter</taxon>
    </lineage>
</organism>
<dbReference type="RefSeq" id="WP_013396046.1">
    <property type="nucleotide sequence ID" value="NC_014640.1"/>
</dbReference>
<dbReference type="Pfam" id="PF09339">
    <property type="entry name" value="HTH_IclR"/>
    <property type="match status" value="1"/>
</dbReference>
<dbReference type="InterPro" id="IPR005471">
    <property type="entry name" value="Tscrpt_reg_IclR_N"/>
</dbReference>
<dbReference type="OrthoDB" id="9807558at2"/>
<evidence type="ECO:0000259" key="4">
    <source>
        <dbReference type="PROSITE" id="PS51077"/>
    </source>
</evidence>
<dbReference type="PANTHER" id="PTHR30136">
    <property type="entry name" value="HELIX-TURN-HELIX TRANSCRIPTIONAL REGULATOR, ICLR FAMILY"/>
    <property type="match status" value="1"/>
</dbReference>
<dbReference type="AlphaFoldDB" id="E3HWD0"/>
<dbReference type="InterPro" id="IPR050707">
    <property type="entry name" value="HTH_MetabolicPath_Reg"/>
</dbReference>
<accession>E3HWD0</accession>
<dbReference type="Proteomes" id="UP000006876">
    <property type="component" value="Chromosome"/>
</dbReference>
<keyword evidence="2" id="KW-0238">DNA-binding</keyword>
<evidence type="ECO:0000256" key="1">
    <source>
        <dbReference type="ARBA" id="ARBA00023015"/>
    </source>
</evidence>
<protein>
    <submittedName>
        <fullName evidence="6">Bacterial transcriptional regulator family protein 31</fullName>
    </submittedName>
</protein>
<evidence type="ECO:0000313" key="6">
    <source>
        <dbReference type="EMBL" id="ADP18743.1"/>
    </source>
</evidence>
<dbReference type="GO" id="GO:0003700">
    <property type="term" value="F:DNA-binding transcription factor activity"/>
    <property type="evidence" value="ECO:0007669"/>
    <property type="project" value="TreeGrafter"/>
</dbReference>
<evidence type="ECO:0000256" key="3">
    <source>
        <dbReference type="ARBA" id="ARBA00023163"/>
    </source>
</evidence>
<dbReference type="InterPro" id="IPR036390">
    <property type="entry name" value="WH_DNA-bd_sf"/>
</dbReference>
<gene>
    <name evidence="6" type="ordered locus">AXYL_05443</name>
</gene>
<dbReference type="PANTHER" id="PTHR30136:SF23">
    <property type="entry name" value="DNA-BINDING TRANSCRIPTIONAL ACTIVATOR MHPR"/>
    <property type="match status" value="1"/>
</dbReference>
<dbReference type="eggNOG" id="COG1414">
    <property type="taxonomic scope" value="Bacteria"/>
</dbReference>
<dbReference type="STRING" id="762376.AXYL_05443"/>
<dbReference type="InterPro" id="IPR029016">
    <property type="entry name" value="GAF-like_dom_sf"/>
</dbReference>
<dbReference type="InterPro" id="IPR014757">
    <property type="entry name" value="Tscrpt_reg_IclR_C"/>
</dbReference>
<evidence type="ECO:0000313" key="7">
    <source>
        <dbReference type="Proteomes" id="UP000006876"/>
    </source>
</evidence>
<keyword evidence="3" id="KW-0804">Transcription</keyword>
<dbReference type="SUPFAM" id="SSF46785">
    <property type="entry name" value="Winged helix' DNA-binding domain"/>
    <property type="match status" value="1"/>
</dbReference>
<keyword evidence="1" id="KW-0805">Transcription regulation</keyword>
<name>E3HWD0_ACHXA</name>
<dbReference type="EMBL" id="CP002287">
    <property type="protein sequence ID" value="ADP18743.1"/>
    <property type="molecule type" value="Genomic_DNA"/>
</dbReference>
<proteinExistence type="predicted"/>
<reference evidence="6 7" key="1">
    <citation type="journal article" date="2011" name="J. Bacteriol.">
        <title>Complete genome sequence of the haloaromatic acid-degrading bacterium Achromobacter xylosoxidans A8.</title>
        <authorList>
            <person name="Strnad H."/>
            <person name="Ridl J."/>
            <person name="Paces J."/>
            <person name="Kolar M."/>
            <person name="Vlcek C."/>
            <person name="Paces V."/>
        </authorList>
    </citation>
    <scope>NUCLEOTIDE SEQUENCE [LARGE SCALE GENOMIC DNA]</scope>
    <source>
        <strain evidence="6 7">A8</strain>
    </source>
</reference>
<dbReference type="SMART" id="SM00346">
    <property type="entry name" value="HTH_ICLR"/>
    <property type="match status" value="1"/>
</dbReference>
<dbReference type="SUPFAM" id="SSF55781">
    <property type="entry name" value="GAF domain-like"/>
    <property type="match status" value="1"/>
</dbReference>
<dbReference type="InterPro" id="IPR036388">
    <property type="entry name" value="WH-like_DNA-bd_sf"/>
</dbReference>
<evidence type="ECO:0000256" key="2">
    <source>
        <dbReference type="ARBA" id="ARBA00023125"/>
    </source>
</evidence>
<evidence type="ECO:0000259" key="5">
    <source>
        <dbReference type="PROSITE" id="PS51078"/>
    </source>
</evidence>
<dbReference type="GO" id="GO:0003677">
    <property type="term" value="F:DNA binding"/>
    <property type="evidence" value="ECO:0007669"/>
    <property type="project" value="UniProtKB-KW"/>
</dbReference>
<dbReference type="Pfam" id="PF01614">
    <property type="entry name" value="IclR_C"/>
    <property type="match status" value="1"/>
</dbReference>
<sequence>MEHIRSVSRVLQLLRALNETPETSLQTLHAATGLPKATLHRMLETLRQEGYVRGTGVSGIYCLTAKVMELSAGCGDRQRVVDMAMPMLIRATKMLKWPLAISTRDEDAMVVRFSTMPYSPLASQPSTYGHRLPLDRTAAGLAYLSFCSEAERIAALQLLGKDRDHTEGEQLLAQRIDQTRRQGYGLRLPAAPRGTATLAVPLMVAAELAACVSLTTFGSIMTPAFIKAQLPPLQEVCNDLAEAIRLS</sequence>
<dbReference type="PROSITE" id="PS51077">
    <property type="entry name" value="HTH_ICLR"/>
    <property type="match status" value="1"/>
</dbReference>
<feature type="domain" description="IclR-ED" evidence="5">
    <location>
        <begin position="66"/>
        <end position="246"/>
    </location>
</feature>
<dbReference type="KEGG" id="axy:AXYL_05443"/>
<dbReference type="PROSITE" id="PS51078">
    <property type="entry name" value="ICLR_ED"/>
    <property type="match status" value="1"/>
</dbReference>